<dbReference type="GO" id="GO:0016757">
    <property type="term" value="F:glycosyltransferase activity"/>
    <property type="evidence" value="ECO:0007669"/>
    <property type="project" value="UniProtKB-KW"/>
</dbReference>
<reference evidence="18" key="1">
    <citation type="submission" date="2013-03" db="EMBL/GenBank/DDBJ databases">
        <title>Genome Sequence of the Profundibacterium mesophilum strain KAUST100406-0324T from Red Sea, a novel genus in the family Rhodobacteraceae.</title>
        <authorList>
            <person name="Essack M."/>
            <person name="Alam I."/>
            <person name="Lafi F."/>
            <person name="Alawi W."/>
            <person name="Kamanu F."/>
            <person name="Al-Suwailem A."/>
            <person name="Lee O.O."/>
            <person name="Xu Y."/>
            <person name="Bajic V."/>
            <person name="Qian P.-Y."/>
            <person name="Archer J."/>
        </authorList>
    </citation>
    <scope>NUCLEOTIDE SEQUENCE</scope>
    <source>
        <strain evidence="18">KAUST100406-0324</strain>
    </source>
</reference>
<keyword evidence="9 14" id="KW-0326">Glycosidase</keyword>
<dbReference type="SUPFAM" id="SSF81296">
    <property type="entry name" value="E set domains"/>
    <property type="match status" value="1"/>
</dbReference>
<dbReference type="AlphaFoldDB" id="A0A921NR43"/>
<dbReference type="InterPro" id="IPR013783">
    <property type="entry name" value="Ig-like_fold"/>
</dbReference>
<evidence type="ECO:0000256" key="13">
    <source>
        <dbReference type="NCBIfam" id="TIGR02402"/>
    </source>
</evidence>
<evidence type="ECO:0000256" key="10">
    <source>
        <dbReference type="ARBA" id="ARBA00032057"/>
    </source>
</evidence>
<dbReference type="Pfam" id="PF11941">
    <property type="entry name" value="DUF3459"/>
    <property type="match status" value="1"/>
</dbReference>
<proteinExistence type="inferred from homology"/>
<dbReference type="EMBL" id="APKE01000019">
    <property type="protein sequence ID" value="KAF0676040.1"/>
    <property type="molecule type" value="Genomic_DNA"/>
</dbReference>
<evidence type="ECO:0000256" key="5">
    <source>
        <dbReference type="ARBA" id="ARBA00015938"/>
    </source>
</evidence>
<evidence type="ECO:0000256" key="12">
    <source>
        <dbReference type="ARBA" id="ARBA00034013"/>
    </source>
</evidence>
<evidence type="ECO:0000259" key="17">
    <source>
        <dbReference type="SMART" id="SM00642"/>
    </source>
</evidence>
<keyword evidence="8" id="KW-0119">Carbohydrate metabolism</keyword>
<evidence type="ECO:0000256" key="9">
    <source>
        <dbReference type="ARBA" id="ARBA00023295"/>
    </source>
</evidence>
<dbReference type="GO" id="GO:0033942">
    <property type="term" value="F:4-alpha-D-(1-&gt;4)-alpha-D-glucanotrehalose trehalohydrolase activity"/>
    <property type="evidence" value="ECO:0007669"/>
    <property type="project" value="UniProtKB-EC"/>
</dbReference>
<dbReference type="EC" id="3.2.1.141" evidence="4 13"/>
<comment type="catalytic activity">
    <reaction evidence="12 14">
        <text>hydrolysis of (1-&gt;4)-alpha-D-glucosidic linkage in 4-alpha-D-[(1-&gt;4)-alpha-D-glucanosyl]n trehalose to yield trehalose and (1-&gt;4)-alpha-D-glucan.</text>
        <dbReference type="EC" id="3.2.1.141"/>
    </reaction>
</comment>
<dbReference type="InterPro" id="IPR017853">
    <property type="entry name" value="GH"/>
</dbReference>
<dbReference type="InterPro" id="IPR014756">
    <property type="entry name" value="Ig_E-set"/>
</dbReference>
<dbReference type="InterPro" id="IPR022567">
    <property type="entry name" value="DUF3459"/>
</dbReference>
<protein>
    <recommendedName>
        <fullName evidence="5 13">Malto-oligosyltrehalose trehalohydrolase</fullName>
        <shortName evidence="14">MTHase</shortName>
        <ecNumber evidence="4 13">3.2.1.141</ecNumber>
    </recommendedName>
    <alternativeName>
        <fullName evidence="11 14">4-alpha-D-((1-&gt;4)-alpha-D-glucano)trehalose trehalohydrolase</fullName>
    </alternativeName>
    <alternativeName>
        <fullName evidence="10 14">Maltooligosyl trehalose trehalohydrolase</fullName>
    </alternativeName>
</protein>
<comment type="similarity">
    <text evidence="3 14">Belongs to the glycosyl hydrolase 13 family.</text>
</comment>
<dbReference type="PANTHER" id="PTHR43651:SF11">
    <property type="entry name" value="MALTO-OLIGOSYLTREHALOSE TREHALOHYDROLASE"/>
    <property type="match status" value="1"/>
</dbReference>
<dbReference type="InterPro" id="IPR012768">
    <property type="entry name" value="Trehalose_TreZ"/>
</dbReference>
<gene>
    <name evidence="18" type="ORF">PMES_01604</name>
</gene>
<evidence type="ECO:0000256" key="8">
    <source>
        <dbReference type="ARBA" id="ARBA00023277"/>
    </source>
</evidence>
<keyword evidence="18" id="KW-0328">Glycosyltransferase</keyword>
<feature type="domain" description="Glycosyl hydrolase family 13 catalytic" evidence="17">
    <location>
        <begin position="99"/>
        <end position="464"/>
    </location>
</feature>
<comment type="pathway">
    <text evidence="2 14">Glycan biosynthesis; trehalose biosynthesis.</text>
</comment>
<dbReference type="Gene3D" id="2.60.40.1180">
    <property type="entry name" value="Golgi alpha-mannosidase II"/>
    <property type="match status" value="1"/>
</dbReference>
<dbReference type="Gene3D" id="1.10.10.760">
    <property type="entry name" value="E-set domains of sugar-utilizing enzymes"/>
    <property type="match status" value="1"/>
</dbReference>
<accession>A0A921NR43</accession>
<dbReference type="Proteomes" id="UP000698242">
    <property type="component" value="Unassembled WGS sequence"/>
</dbReference>
<dbReference type="InterPro" id="IPR006047">
    <property type="entry name" value="GH13_cat_dom"/>
</dbReference>
<keyword evidence="18" id="KW-0808">Transferase</keyword>
<dbReference type="PANTHER" id="PTHR43651">
    <property type="entry name" value="1,4-ALPHA-GLUCAN-BRANCHING ENZYME"/>
    <property type="match status" value="1"/>
</dbReference>
<feature type="active site" description="Proton donor" evidence="15">
    <location>
        <position position="300"/>
    </location>
</feature>
<evidence type="ECO:0000313" key="18">
    <source>
        <dbReference type="EMBL" id="KAF0676040.1"/>
    </source>
</evidence>
<evidence type="ECO:0000256" key="11">
    <source>
        <dbReference type="ARBA" id="ARBA00033284"/>
    </source>
</evidence>
<dbReference type="CDD" id="cd02853">
    <property type="entry name" value="E_set_MTHase_like_N"/>
    <property type="match status" value="1"/>
</dbReference>
<comment type="caution">
    <text evidence="18">The sequence shown here is derived from an EMBL/GenBank/DDBJ whole genome shotgun (WGS) entry which is preliminary data.</text>
</comment>
<dbReference type="CDD" id="cd11325">
    <property type="entry name" value="AmyAc_GTHase"/>
    <property type="match status" value="1"/>
</dbReference>
<keyword evidence="19" id="KW-1185">Reference proteome</keyword>
<comment type="subcellular location">
    <subcellularLocation>
        <location evidence="1 15">Cytoplasm</location>
    </subcellularLocation>
</comment>
<name>A0A921NR43_9RHOB</name>
<evidence type="ECO:0000256" key="3">
    <source>
        <dbReference type="ARBA" id="ARBA00008061"/>
    </source>
</evidence>
<evidence type="ECO:0000256" key="2">
    <source>
        <dbReference type="ARBA" id="ARBA00005199"/>
    </source>
</evidence>
<evidence type="ECO:0000313" key="19">
    <source>
        <dbReference type="Proteomes" id="UP000698242"/>
    </source>
</evidence>
<dbReference type="SMART" id="SM00642">
    <property type="entry name" value="Aamy"/>
    <property type="match status" value="1"/>
</dbReference>
<evidence type="ECO:0000256" key="16">
    <source>
        <dbReference type="PIRSR" id="PIRSR006337-3"/>
    </source>
</evidence>
<dbReference type="Gene3D" id="2.60.40.10">
    <property type="entry name" value="Immunoglobulins"/>
    <property type="match status" value="1"/>
</dbReference>
<dbReference type="PIRSF" id="PIRSF006337">
    <property type="entry name" value="Trehalose_TreZ"/>
    <property type="match status" value="1"/>
</dbReference>
<sequence>MTLQDEGRNEGRKAPRWGAELREDGSADFALWAPGLEHLSLRIEGQDHEMSPAPEGWFTATVPGLRAGLAYSFVLPGGDTVPDPAARRQIDDVNGPSRLTAPHRAKLGTWTGRPWEETVLYELHVGTFTPQGTFTAAAGKLEELAATGITAIELLPLAQFGGDRGWGYDGVLLYAPHPSYGTPDELRALIRRAHDLNMSVLLDVVYNHFGPEGNHLGRYAPDFFDPARQTPWGAGIDYTRQPVRRFFIDNARYWIDTFGFDGLRFDAIDQIKDPSDPELLIEMAQELRAHANRPIHLTTEDNRNVTFLHERGPDGAVPLHSAEWNDDMHNAAHVIATGETEGYYGSFAKDPLALFARALAQGYAFQGEVDQGETGPGRGAPSGHLPPDAFIDFLQNHDQTGNRACGDRLTTLADARMLDALQAILLLSPHIPMLFMGEEYGETAPFLFFAGFEGDLAEAVTKGRRAEFSSFAGFGDHGARPVPDPIARSTFEASKLDWDRAQTEAGRQTRSRIAHLLTLRAEHVVPLIKQAGQGAAFRGEVLAASKGCLAVDWHFAGAVLSLRANLGEDAVSLPGADGQTILGSADRPGAPFGVFYTLNMNGASS</sequence>
<evidence type="ECO:0000256" key="4">
    <source>
        <dbReference type="ARBA" id="ARBA00012268"/>
    </source>
</evidence>
<dbReference type="InterPro" id="IPR044901">
    <property type="entry name" value="Trehalose_TreZ_E-set_sf"/>
</dbReference>
<evidence type="ECO:0000256" key="14">
    <source>
        <dbReference type="PIRNR" id="PIRNR006337"/>
    </source>
</evidence>
<dbReference type="NCBIfam" id="TIGR02402">
    <property type="entry name" value="trehalose_TreZ"/>
    <property type="match status" value="1"/>
</dbReference>
<keyword evidence="7 14" id="KW-0378">Hydrolase</keyword>
<feature type="site" description="Transition state stabilizer" evidence="16">
    <location>
        <position position="398"/>
    </location>
</feature>
<evidence type="ECO:0000256" key="6">
    <source>
        <dbReference type="ARBA" id="ARBA00022490"/>
    </source>
</evidence>
<dbReference type="GO" id="GO:0005992">
    <property type="term" value="P:trehalose biosynthetic process"/>
    <property type="evidence" value="ECO:0007669"/>
    <property type="project" value="UniProtKB-UniRule"/>
</dbReference>
<organism evidence="18 19">
    <name type="scientific">Profundibacterium mesophilum KAUST100406-0324</name>
    <dbReference type="NCBI Taxonomy" id="1037889"/>
    <lineage>
        <taxon>Bacteria</taxon>
        <taxon>Pseudomonadati</taxon>
        <taxon>Pseudomonadota</taxon>
        <taxon>Alphaproteobacteria</taxon>
        <taxon>Rhodobacterales</taxon>
        <taxon>Roseobacteraceae</taxon>
        <taxon>Profundibacterium</taxon>
    </lineage>
</organism>
<dbReference type="Gene3D" id="3.20.20.80">
    <property type="entry name" value="Glycosidases"/>
    <property type="match status" value="1"/>
</dbReference>
<dbReference type="OrthoDB" id="9800174at2"/>
<dbReference type="RefSeq" id="WP_159965152.1">
    <property type="nucleotide sequence ID" value="NZ_APKE01000019.1"/>
</dbReference>
<evidence type="ECO:0000256" key="7">
    <source>
        <dbReference type="ARBA" id="ARBA00022801"/>
    </source>
</evidence>
<dbReference type="Pfam" id="PF00128">
    <property type="entry name" value="Alpha-amylase"/>
    <property type="match status" value="1"/>
</dbReference>
<feature type="active site" description="Nucleophile" evidence="15">
    <location>
        <position position="266"/>
    </location>
</feature>
<dbReference type="InterPro" id="IPR013780">
    <property type="entry name" value="Glyco_hydro_b"/>
</dbReference>
<keyword evidence="6" id="KW-0963">Cytoplasm</keyword>
<evidence type="ECO:0000256" key="15">
    <source>
        <dbReference type="PIRSR" id="PIRSR006337-1"/>
    </source>
</evidence>
<evidence type="ECO:0000256" key="1">
    <source>
        <dbReference type="ARBA" id="ARBA00004496"/>
    </source>
</evidence>
<dbReference type="GO" id="GO:0005737">
    <property type="term" value="C:cytoplasm"/>
    <property type="evidence" value="ECO:0007669"/>
    <property type="project" value="UniProtKB-SubCell"/>
</dbReference>
<dbReference type="SUPFAM" id="SSF51445">
    <property type="entry name" value="(Trans)glycosidases"/>
    <property type="match status" value="1"/>
</dbReference>